<dbReference type="Pfam" id="PF02368">
    <property type="entry name" value="Big_2"/>
    <property type="match status" value="1"/>
</dbReference>
<dbReference type="Gene3D" id="2.80.10.50">
    <property type="match status" value="1"/>
</dbReference>
<name>A0A5S5BUW6_9BACL</name>
<dbReference type="Proteomes" id="UP000323257">
    <property type="component" value="Unassembled WGS sequence"/>
</dbReference>
<accession>A0A5S5BUW6</accession>
<dbReference type="Gene3D" id="2.60.40.1080">
    <property type="match status" value="2"/>
</dbReference>
<gene>
    <name evidence="2" type="ORF">BCM02_11284</name>
</gene>
<dbReference type="SMART" id="SM00635">
    <property type="entry name" value="BID_2"/>
    <property type="match status" value="2"/>
</dbReference>
<feature type="domain" description="BIG2" evidence="1">
    <location>
        <begin position="1316"/>
        <end position="1398"/>
    </location>
</feature>
<dbReference type="InterPro" id="IPR008999">
    <property type="entry name" value="Actin-crosslinking"/>
</dbReference>
<dbReference type="SUPFAM" id="SSF49373">
    <property type="entry name" value="Invasin/intimin cell-adhesion fragments"/>
    <property type="match status" value="1"/>
</dbReference>
<proteinExistence type="predicted"/>
<dbReference type="InterPro" id="IPR032480">
    <property type="entry name" value="DUF5057"/>
</dbReference>
<keyword evidence="3" id="KW-1185">Reference proteome</keyword>
<organism evidence="2 3">
    <name type="scientific">Paenibacillus methanolicus</name>
    <dbReference type="NCBI Taxonomy" id="582686"/>
    <lineage>
        <taxon>Bacteria</taxon>
        <taxon>Bacillati</taxon>
        <taxon>Bacillota</taxon>
        <taxon>Bacilli</taxon>
        <taxon>Bacillales</taxon>
        <taxon>Paenibacillaceae</taxon>
        <taxon>Paenibacillus</taxon>
    </lineage>
</organism>
<dbReference type="RefSeq" id="WP_187434450.1">
    <property type="nucleotide sequence ID" value="NZ_VNHS01000012.1"/>
</dbReference>
<dbReference type="SUPFAM" id="SSF50405">
    <property type="entry name" value="Actin-crosslinking proteins"/>
    <property type="match status" value="1"/>
</dbReference>
<protein>
    <submittedName>
        <fullName evidence="2">Ig-like protein group 2</fullName>
    </submittedName>
</protein>
<dbReference type="EMBL" id="VNHS01000012">
    <property type="protein sequence ID" value="TYP70106.1"/>
    <property type="molecule type" value="Genomic_DNA"/>
</dbReference>
<feature type="domain" description="BIG2" evidence="1">
    <location>
        <begin position="950"/>
        <end position="1026"/>
    </location>
</feature>
<dbReference type="Pfam" id="PF16480">
    <property type="entry name" value="DUF5057"/>
    <property type="match status" value="1"/>
</dbReference>
<dbReference type="CDD" id="cd00257">
    <property type="entry name" value="beta-trefoil_FSCN-like"/>
    <property type="match status" value="1"/>
</dbReference>
<sequence>MRSKKLIARLLVMSLIVTLIAIPGLRTKEAYADNANYIVIKAGINKKFITVASDGSLQANSTSVGTSAEWFEYIRKNDTTFVLRSKLNGKYVAIDKTTSTGFLKASATEISAAETFTSARNSSTGSYTFRTSAGTNYMMVENGTTNAPLSTRSTAVNAWEQFTYTNQLTRILEITESGTSDLQTVMSTVNTVSIDTLSMKRFVALRGELDGKYDAIYIGKGIYDPEKVGKLTTSTERNNAHNTKAIENDITRLKATEITQQFINKGQLVFLFSDDSLDSGFKYQPEQADGQYGILKDTFNKYLTKRPSNVVLLNQTGLTNLASTWGNYASVIEKRPRLIVNSMPVSYTVDPTHSYRAGDTLTFDLGIQNRTNAMRNVVANLYMGLDSAKAFNADQRVASVPVSGSNAQLTYKLPTGYSGLYYWKLELVDLSTQLKSYETGVIQFKDQLTTVRVLQVMHSSGSGSSLKLDTNLKQSYLSKDGAYNIEITNSNFTEFNSTGYQNLNGKYDMLIFGFADSYNTNAKISAVAANAVNAFIATGQSVMFTHDTVFSSDGITLNNWISYFQTSTGQIAPWTNMGFSAPKTSTTVTKVNDGLLTLYPFDLSSTKETASINVINLTHNQYFTLDLEDPNVVPWYNITGGTRDADDSWNHYYTYSKGNVTYSGTGHTPTKFPEWEQKLFVNTMYRAFMGSNHAPVITVNNPTDYSSGIDNYIPGDQNISLSFVPDDYDFSDRKLNVDVKFVVNGVEKAVTGFPRTDAPSGTAIIGSYPNPLPNGGDFTIKITVKDPKNAVTTKIIPVKVKKIASNLTLNRTISGLNSSNAILNNTAARLTYTITPEPIAKSANMNTTTSFSISDIRFAETLPDNLNVSGLPSTIRKNGNVISGNLSNITYTYNSTTGKYEANPVTFTLSVTPTKVQTYSLNNASLSYTDTSDQTRSSSFPVINFSSYKVLESLKMSVNSKDLRVGDTDKLDLVYSPADETFVFEWSSSDASTVSVDSIGNITGLKPGTATITVRSGTVSATATVNVSQLTISASATTAKVGDSLTLSSVFSKLPSETGAPTDVSWTVNVNNSKATITNINGYQSAKFNALQAMETPVTVTLAFTTRDSQGNPIKSYSATTTITITDPPLSISLPSQIYLGDKVPMKILGLPLTSGLLNGTLINTVWNVTPAAIAAPNKGQTSSSDSNVPENSFKALAIGKATASASVSLLGATLPVTGKEVTILDRQPSILTDTLIAKGQVQDLNIGWTGKPPSFSDLPIWSITSGTGKAFIDSDNGQLTGSEAGTITLNLSVPTDAGFSLPAPSKTITIVDLGILESVKLDKGTSFLLSQPSSLTILPGNLRTDILSQLTWKSSDPTKVSVNPTTGLILGKASTNAGETVTVTATFQPLNIVLSVKVTVRVNTDKY</sequence>
<dbReference type="InterPro" id="IPR003343">
    <property type="entry name" value="Big_2"/>
</dbReference>
<reference evidence="2 3" key="1">
    <citation type="submission" date="2019-07" db="EMBL/GenBank/DDBJ databases">
        <title>Genomic Encyclopedia of Type Strains, Phase III (KMG-III): the genomes of soil and plant-associated and newly described type strains.</title>
        <authorList>
            <person name="Whitman W."/>
        </authorList>
    </citation>
    <scope>NUCLEOTIDE SEQUENCE [LARGE SCALE GENOMIC DNA]</scope>
    <source>
        <strain evidence="2 3">BL24</strain>
    </source>
</reference>
<dbReference type="InterPro" id="IPR008964">
    <property type="entry name" value="Invasin/intimin_cell_adhesion"/>
</dbReference>
<evidence type="ECO:0000313" key="3">
    <source>
        <dbReference type="Proteomes" id="UP000323257"/>
    </source>
</evidence>
<evidence type="ECO:0000313" key="2">
    <source>
        <dbReference type="EMBL" id="TYP70106.1"/>
    </source>
</evidence>
<evidence type="ECO:0000259" key="1">
    <source>
        <dbReference type="SMART" id="SM00635"/>
    </source>
</evidence>
<comment type="caution">
    <text evidence="2">The sequence shown here is derived from an EMBL/GenBank/DDBJ whole genome shotgun (WGS) entry which is preliminary data.</text>
</comment>